<dbReference type="EMBL" id="GBBM01007959">
    <property type="protein sequence ID" value="JAC27459.1"/>
    <property type="molecule type" value="mRNA"/>
</dbReference>
<keyword evidence="2" id="KW-1133">Transmembrane helix</keyword>
<name>A0A023G170_AMBTT</name>
<evidence type="ECO:0000313" key="3">
    <source>
        <dbReference type="EMBL" id="JAC27459.1"/>
    </source>
</evidence>
<feature type="compositionally biased region" description="Basic residues" evidence="1">
    <location>
        <begin position="63"/>
        <end position="76"/>
    </location>
</feature>
<organism evidence="3">
    <name type="scientific">Amblyomma triste</name>
    <name type="common">Neotropical tick</name>
    <dbReference type="NCBI Taxonomy" id="251400"/>
    <lineage>
        <taxon>Eukaryota</taxon>
        <taxon>Metazoa</taxon>
        <taxon>Ecdysozoa</taxon>
        <taxon>Arthropoda</taxon>
        <taxon>Chelicerata</taxon>
        <taxon>Arachnida</taxon>
        <taxon>Acari</taxon>
        <taxon>Parasitiformes</taxon>
        <taxon>Ixodida</taxon>
        <taxon>Ixodoidea</taxon>
        <taxon>Ixodidae</taxon>
        <taxon>Amblyomminae</taxon>
        <taxon>Amblyomma</taxon>
    </lineage>
</organism>
<feature type="transmembrane region" description="Helical" evidence="2">
    <location>
        <begin position="12"/>
        <end position="32"/>
    </location>
</feature>
<reference evidence="3" key="1">
    <citation type="submission" date="2014-03" db="EMBL/GenBank/DDBJ databases">
        <title>The sialotranscriptome of Amblyomma triste, Amblyomma parvum and Amblyomma cajennense ticks, uncovered by 454-based RNA-seq.</title>
        <authorList>
            <person name="Garcia G.R."/>
            <person name="Gardinassi L.G."/>
            <person name="Ribeiro J.M."/>
            <person name="Anatriello E."/>
            <person name="Ferreira B.R."/>
            <person name="Moreira H.N."/>
            <person name="Mafra C."/>
            <person name="Olegario M.M."/>
            <person name="Szabo P.J."/>
            <person name="Miranda-Santos I.K."/>
            <person name="Maruyama S.R."/>
        </authorList>
    </citation>
    <scope>NUCLEOTIDE SEQUENCE</scope>
    <source>
        <strain evidence="3">Mato Grasso do Sul</strain>
        <tissue evidence="3">Salivary glands</tissue>
    </source>
</reference>
<sequence length="84" mass="9703">MVPADVKKRQLSLFFFFLFVGSLFLSFILACINQRRRAVGCCDHDARPKRGVINRTRFAQSSHHGHSAKFAPRHRRSYQETNAP</sequence>
<keyword evidence="2" id="KW-0812">Transmembrane</keyword>
<accession>A0A023G170</accession>
<protein>
    <submittedName>
        <fullName evidence="3">Putative secreted protein</fullName>
    </submittedName>
</protein>
<feature type="region of interest" description="Disordered" evidence="1">
    <location>
        <begin position="59"/>
        <end position="84"/>
    </location>
</feature>
<dbReference type="AlphaFoldDB" id="A0A023G170"/>
<dbReference type="PROSITE" id="PS51257">
    <property type="entry name" value="PROKAR_LIPOPROTEIN"/>
    <property type="match status" value="1"/>
</dbReference>
<evidence type="ECO:0000256" key="2">
    <source>
        <dbReference type="SAM" id="Phobius"/>
    </source>
</evidence>
<proteinExistence type="evidence at transcript level"/>
<keyword evidence="2" id="KW-0472">Membrane</keyword>
<evidence type="ECO:0000256" key="1">
    <source>
        <dbReference type="SAM" id="MobiDB-lite"/>
    </source>
</evidence>